<proteinExistence type="inferred from homology"/>
<dbReference type="PANTHER" id="PTHR42844">
    <property type="entry name" value="DIHYDRONEOPTERIN ALDOLASE 1-RELATED"/>
    <property type="match status" value="1"/>
</dbReference>
<dbReference type="GO" id="GO:0046656">
    <property type="term" value="P:folic acid biosynthetic process"/>
    <property type="evidence" value="ECO:0007669"/>
    <property type="project" value="UniProtKB-KW"/>
</dbReference>
<dbReference type="SMART" id="SM00905">
    <property type="entry name" value="FolB"/>
    <property type="match status" value="1"/>
</dbReference>
<sequence length="196" mass="21390">VHALIQDITRVAFELAEQNAIAVRVVVDLPKQILLASGFSVDVTTPRAKAGEGGCGDRNFPASATVCVRDLVLPVLIGVNPPERLARQRVITNITFYECPCTTPESTSKATVSQPQANEVDYTTVVQLLYEFINSTSYLTLEKLVLELIRACFRVTSPQVDAVTVRCEKPSAISFAHASGVQVTRRREEVNLASET</sequence>
<organism evidence="9 10">
    <name type="scientific">Pisolithus tinctorius Marx 270</name>
    <dbReference type="NCBI Taxonomy" id="870435"/>
    <lineage>
        <taxon>Eukaryota</taxon>
        <taxon>Fungi</taxon>
        <taxon>Dikarya</taxon>
        <taxon>Basidiomycota</taxon>
        <taxon>Agaricomycotina</taxon>
        <taxon>Agaricomycetes</taxon>
        <taxon>Agaricomycetidae</taxon>
        <taxon>Boletales</taxon>
        <taxon>Sclerodermatineae</taxon>
        <taxon>Pisolithaceae</taxon>
        <taxon>Pisolithus</taxon>
    </lineage>
</organism>
<dbReference type="STRING" id="870435.A0A0C3I6A6"/>
<evidence type="ECO:0000256" key="5">
    <source>
        <dbReference type="ARBA" id="ARBA00022909"/>
    </source>
</evidence>
<dbReference type="AlphaFoldDB" id="A0A0C3I6A6"/>
<evidence type="ECO:0000256" key="1">
    <source>
        <dbReference type="ARBA" id="ARBA00001353"/>
    </source>
</evidence>
<evidence type="ECO:0000313" key="9">
    <source>
        <dbReference type="EMBL" id="KIN92737.1"/>
    </source>
</evidence>
<name>A0A0C3I6A6_PISTI</name>
<accession>A0A0C3I6A6</accession>
<evidence type="ECO:0000256" key="2">
    <source>
        <dbReference type="ARBA" id="ARBA00005013"/>
    </source>
</evidence>
<dbReference type="InterPro" id="IPR006157">
    <property type="entry name" value="FolB_dom"/>
</dbReference>
<comment type="similarity">
    <text evidence="3">Belongs to the DHNA family.</text>
</comment>
<dbReference type="HOGENOM" id="CLU_062068_2_0_1"/>
<dbReference type="OrthoDB" id="5425486at2759"/>
<keyword evidence="5" id="KW-0289">Folate biosynthesis</keyword>
<dbReference type="GO" id="GO:0004150">
    <property type="term" value="F:dihydroneopterin aldolase activity"/>
    <property type="evidence" value="ECO:0007669"/>
    <property type="project" value="UniProtKB-EC"/>
</dbReference>
<evidence type="ECO:0000259" key="8">
    <source>
        <dbReference type="SMART" id="SM00905"/>
    </source>
</evidence>
<gene>
    <name evidence="9" type="ORF">M404DRAFT_172725</name>
</gene>
<dbReference type="Pfam" id="PF02152">
    <property type="entry name" value="FolB"/>
    <property type="match status" value="1"/>
</dbReference>
<evidence type="ECO:0000313" key="10">
    <source>
        <dbReference type="Proteomes" id="UP000054217"/>
    </source>
</evidence>
<dbReference type="EMBL" id="KN832425">
    <property type="protein sequence ID" value="KIN92737.1"/>
    <property type="molecule type" value="Genomic_DNA"/>
</dbReference>
<dbReference type="InterPro" id="IPR006156">
    <property type="entry name" value="Dihydroneopterin_aldolase"/>
</dbReference>
<dbReference type="SUPFAM" id="SSF55620">
    <property type="entry name" value="Tetrahydrobiopterin biosynthesis enzymes-like"/>
    <property type="match status" value="1"/>
</dbReference>
<evidence type="ECO:0000256" key="4">
    <source>
        <dbReference type="ARBA" id="ARBA00013043"/>
    </source>
</evidence>
<comment type="pathway">
    <text evidence="2">Cofactor biosynthesis; tetrahydrofolate biosynthesis; 2-amino-4-hydroxy-6-hydroxymethyl-7,8-dihydropteridine diphosphate from 7,8-dihydroneopterin triphosphate: step 3/4.</text>
</comment>
<reference evidence="9 10" key="1">
    <citation type="submission" date="2014-04" db="EMBL/GenBank/DDBJ databases">
        <authorList>
            <consortium name="DOE Joint Genome Institute"/>
            <person name="Kuo A."/>
            <person name="Kohler A."/>
            <person name="Costa M.D."/>
            <person name="Nagy L.G."/>
            <person name="Floudas D."/>
            <person name="Copeland A."/>
            <person name="Barry K.W."/>
            <person name="Cichocki N."/>
            <person name="Veneault-Fourrey C."/>
            <person name="LaButti K."/>
            <person name="Lindquist E.A."/>
            <person name="Lipzen A."/>
            <person name="Lundell T."/>
            <person name="Morin E."/>
            <person name="Murat C."/>
            <person name="Sun H."/>
            <person name="Tunlid A."/>
            <person name="Henrissat B."/>
            <person name="Grigoriev I.V."/>
            <person name="Hibbett D.S."/>
            <person name="Martin F."/>
            <person name="Nordberg H.P."/>
            <person name="Cantor M.N."/>
            <person name="Hua S.X."/>
        </authorList>
    </citation>
    <scope>NUCLEOTIDE SEQUENCE [LARGE SCALE GENOMIC DNA]</scope>
    <source>
        <strain evidence="9 10">Marx 270</strain>
    </source>
</reference>
<evidence type="ECO:0000256" key="3">
    <source>
        <dbReference type="ARBA" id="ARBA00005708"/>
    </source>
</evidence>
<protein>
    <recommendedName>
        <fullName evidence="4">dihydroneopterin aldolase</fullName>
        <ecNumber evidence="4">4.1.2.25</ecNumber>
    </recommendedName>
    <alternativeName>
        <fullName evidence="7">7,8-dihydroneopterin aldolase</fullName>
    </alternativeName>
</protein>
<feature type="non-terminal residue" evidence="9">
    <location>
        <position position="1"/>
    </location>
</feature>
<comment type="catalytic activity">
    <reaction evidence="1">
        <text>7,8-dihydroneopterin = 6-hydroxymethyl-7,8-dihydropterin + glycolaldehyde</text>
        <dbReference type="Rhea" id="RHEA:10540"/>
        <dbReference type="ChEBI" id="CHEBI:17001"/>
        <dbReference type="ChEBI" id="CHEBI:17071"/>
        <dbReference type="ChEBI" id="CHEBI:44841"/>
        <dbReference type="EC" id="4.1.2.25"/>
    </reaction>
</comment>
<reference evidence="10" key="2">
    <citation type="submission" date="2015-01" db="EMBL/GenBank/DDBJ databases">
        <title>Evolutionary Origins and Diversification of the Mycorrhizal Mutualists.</title>
        <authorList>
            <consortium name="DOE Joint Genome Institute"/>
            <consortium name="Mycorrhizal Genomics Consortium"/>
            <person name="Kohler A."/>
            <person name="Kuo A."/>
            <person name="Nagy L.G."/>
            <person name="Floudas D."/>
            <person name="Copeland A."/>
            <person name="Barry K.W."/>
            <person name="Cichocki N."/>
            <person name="Veneault-Fourrey C."/>
            <person name="LaButti K."/>
            <person name="Lindquist E.A."/>
            <person name="Lipzen A."/>
            <person name="Lundell T."/>
            <person name="Morin E."/>
            <person name="Murat C."/>
            <person name="Riley R."/>
            <person name="Ohm R."/>
            <person name="Sun H."/>
            <person name="Tunlid A."/>
            <person name="Henrissat B."/>
            <person name="Grigoriev I.V."/>
            <person name="Hibbett D.S."/>
            <person name="Martin F."/>
        </authorList>
    </citation>
    <scope>NUCLEOTIDE SEQUENCE [LARGE SCALE GENOMIC DNA]</scope>
    <source>
        <strain evidence="10">Marx 270</strain>
    </source>
</reference>
<dbReference type="Gene3D" id="3.30.1130.10">
    <property type="match status" value="1"/>
</dbReference>
<dbReference type="GO" id="GO:0005737">
    <property type="term" value="C:cytoplasm"/>
    <property type="evidence" value="ECO:0007669"/>
    <property type="project" value="TreeGrafter"/>
</dbReference>
<dbReference type="Proteomes" id="UP000054217">
    <property type="component" value="Unassembled WGS sequence"/>
</dbReference>
<dbReference type="PANTHER" id="PTHR42844:SF1">
    <property type="entry name" value="DIHYDRONEOPTERIN ALDOLASE 1-RELATED"/>
    <property type="match status" value="1"/>
</dbReference>
<keyword evidence="10" id="KW-1185">Reference proteome</keyword>
<dbReference type="EC" id="4.1.2.25" evidence="4"/>
<keyword evidence="6" id="KW-0456">Lyase</keyword>
<evidence type="ECO:0000256" key="7">
    <source>
        <dbReference type="ARBA" id="ARBA00032903"/>
    </source>
</evidence>
<feature type="domain" description="Dihydroneopterin aldolase/epimerase" evidence="8">
    <location>
        <begin position="66"/>
        <end position="185"/>
    </location>
</feature>
<evidence type="ECO:0000256" key="6">
    <source>
        <dbReference type="ARBA" id="ARBA00023239"/>
    </source>
</evidence>
<dbReference type="InterPro" id="IPR043133">
    <property type="entry name" value="GTP-CH-I_C/QueF"/>
</dbReference>
<dbReference type="InParanoid" id="A0A0C3I6A6"/>